<dbReference type="GO" id="GO:0016787">
    <property type="term" value="F:hydrolase activity"/>
    <property type="evidence" value="ECO:0007669"/>
    <property type="project" value="UniProtKB-KW"/>
</dbReference>
<evidence type="ECO:0000256" key="5">
    <source>
        <dbReference type="ARBA" id="ARBA00023125"/>
    </source>
</evidence>
<feature type="domain" description="Helicase C-terminal" evidence="9">
    <location>
        <begin position="216"/>
        <end position="366"/>
    </location>
</feature>
<dbReference type="InterPro" id="IPR004589">
    <property type="entry name" value="DNA_helicase_ATP-dep_RecQ"/>
</dbReference>
<evidence type="ECO:0000256" key="6">
    <source>
        <dbReference type="ARBA" id="ARBA00044535"/>
    </source>
</evidence>
<dbReference type="Gene3D" id="3.40.50.300">
    <property type="entry name" value="P-loop containing nucleotide triphosphate hydrolases"/>
    <property type="match status" value="2"/>
</dbReference>
<dbReference type="PANTHER" id="PTHR13710">
    <property type="entry name" value="DNA HELICASE RECQ FAMILY MEMBER"/>
    <property type="match status" value="1"/>
</dbReference>
<dbReference type="GO" id="GO:0043138">
    <property type="term" value="F:3'-5' DNA helicase activity"/>
    <property type="evidence" value="ECO:0007669"/>
    <property type="project" value="TreeGrafter"/>
</dbReference>
<dbReference type="SMART" id="SM00490">
    <property type="entry name" value="HELICc"/>
    <property type="match status" value="1"/>
</dbReference>
<dbReference type="FunFam" id="3.40.50.300:FF:001363">
    <property type="entry name" value="ATP-dependent DNA helicase RecQ"/>
    <property type="match status" value="1"/>
</dbReference>
<keyword evidence="5" id="KW-0238">DNA-binding</keyword>
<dbReference type="Proteomes" id="UP000180098">
    <property type="component" value="Unassembled WGS sequence"/>
</dbReference>
<dbReference type="InterPro" id="IPR014001">
    <property type="entry name" value="Helicase_ATP-bd"/>
</dbReference>
<dbReference type="GO" id="GO:0005737">
    <property type="term" value="C:cytoplasm"/>
    <property type="evidence" value="ECO:0007669"/>
    <property type="project" value="TreeGrafter"/>
</dbReference>
<dbReference type="Pfam" id="PF00270">
    <property type="entry name" value="DEAD"/>
    <property type="match status" value="1"/>
</dbReference>
<dbReference type="GO" id="GO:0006310">
    <property type="term" value="P:DNA recombination"/>
    <property type="evidence" value="ECO:0007669"/>
    <property type="project" value="InterPro"/>
</dbReference>
<dbReference type="SUPFAM" id="SSF52540">
    <property type="entry name" value="P-loop containing nucleoside triphosphate hydrolases"/>
    <property type="match status" value="1"/>
</dbReference>
<dbReference type="EMBL" id="MLQQ01000001">
    <property type="protein sequence ID" value="OIJ15894.1"/>
    <property type="molecule type" value="Genomic_DNA"/>
</dbReference>
<dbReference type="OrthoDB" id="9763310at2"/>
<dbReference type="Gene3D" id="1.10.10.10">
    <property type="entry name" value="Winged helix-like DNA-binding domain superfamily/Winged helix DNA-binding domain"/>
    <property type="match status" value="1"/>
</dbReference>
<dbReference type="PROSITE" id="PS00690">
    <property type="entry name" value="DEAH_ATP_HELICASE"/>
    <property type="match status" value="1"/>
</dbReference>
<dbReference type="InterPro" id="IPR036388">
    <property type="entry name" value="WH-like_DNA-bd_sf"/>
</dbReference>
<evidence type="ECO:0000313" key="11">
    <source>
        <dbReference type="Proteomes" id="UP000180098"/>
    </source>
</evidence>
<dbReference type="InterPro" id="IPR002464">
    <property type="entry name" value="DNA/RNA_helicase_DEAH_CS"/>
</dbReference>
<dbReference type="InterPro" id="IPR001650">
    <property type="entry name" value="Helicase_C-like"/>
</dbReference>
<dbReference type="PROSITE" id="PS51192">
    <property type="entry name" value="HELICASE_ATP_BIND_1"/>
    <property type="match status" value="1"/>
</dbReference>
<evidence type="ECO:0000256" key="1">
    <source>
        <dbReference type="ARBA" id="ARBA00022741"/>
    </source>
</evidence>
<dbReference type="Pfam" id="PF00271">
    <property type="entry name" value="Helicase_C"/>
    <property type="match status" value="1"/>
</dbReference>
<dbReference type="GO" id="GO:0003677">
    <property type="term" value="F:DNA binding"/>
    <property type="evidence" value="ECO:0007669"/>
    <property type="project" value="UniProtKB-KW"/>
</dbReference>
<dbReference type="PROSITE" id="PS51194">
    <property type="entry name" value="HELICASE_CTER"/>
    <property type="match status" value="1"/>
</dbReference>
<dbReference type="CDD" id="cd17920">
    <property type="entry name" value="DEXHc_RecQ"/>
    <property type="match status" value="1"/>
</dbReference>
<comment type="caution">
    <text evidence="10">The sequence shown here is derived from an EMBL/GenBank/DDBJ whole genome shotgun (WGS) entry which is preliminary data.</text>
</comment>
<keyword evidence="4" id="KW-0067">ATP-binding</keyword>
<accession>A0A1S2LU97</accession>
<dbReference type="AlphaFoldDB" id="A0A1S2LU97"/>
<evidence type="ECO:0000259" key="9">
    <source>
        <dbReference type="PROSITE" id="PS51194"/>
    </source>
</evidence>
<dbReference type="InterPro" id="IPR032284">
    <property type="entry name" value="RecQ_Zn-bd"/>
</dbReference>
<dbReference type="PANTHER" id="PTHR13710:SF84">
    <property type="entry name" value="ATP-DEPENDENT DNA HELICASE RECS-RELATED"/>
    <property type="match status" value="1"/>
</dbReference>
<evidence type="ECO:0000259" key="8">
    <source>
        <dbReference type="PROSITE" id="PS51192"/>
    </source>
</evidence>
<evidence type="ECO:0000256" key="2">
    <source>
        <dbReference type="ARBA" id="ARBA00022801"/>
    </source>
</evidence>
<dbReference type="InterPro" id="IPR027417">
    <property type="entry name" value="P-loop_NTPase"/>
</dbReference>
<dbReference type="GO" id="GO:0043590">
    <property type="term" value="C:bacterial nucleoid"/>
    <property type="evidence" value="ECO:0007669"/>
    <property type="project" value="TreeGrafter"/>
</dbReference>
<dbReference type="GO" id="GO:0030894">
    <property type="term" value="C:replisome"/>
    <property type="evidence" value="ECO:0007669"/>
    <property type="project" value="TreeGrafter"/>
</dbReference>
<dbReference type="GO" id="GO:0006281">
    <property type="term" value="P:DNA repair"/>
    <property type="evidence" value="ECO:0007669"/>
    <property type="project" value="TreeGrafter"/>
</dbReference>
<gene>
    <name evidence="10" type="ORF">BKP35_02585</name>
</gene>
<keyword evidence="2" id="KW-0378">Hydrolase</keyword>
<keyword evidence="3 10" id="KW-0347">Helicase</keyword>
<evidence type="ECO:0000256" key="4">
    <source>
        <dbReference type="ARBA" id="ARBA00022840"/>
    </source>
</evidence>
<reference evidence="10 11" key="1">
    <citation type="submission" date="2016-10" db="EMBL/GenBank/DDBJ databases">
        <title>Draft genome sequences of four alkaliphilic bacteria belonging to the Anaerobacillus genus.</title>
        <authorList>
            <person name="Bassil N.M."/>
            <person name="Lloyd J.R."/>
        </authorList>
    </citation>
    <scope>NUCLEOTIDE SEQUENCE [LARGE SCALE GENOMIC DNA]</scope>
    <source>
        <strain evidence="10 11">DSM 15340</strain>
    </source>
</reference>
<proteinExistence type="predicted"/>
<dbReference type="InterPro" id="IPR011545">
    <property type="entry name" value="DEAD/DEAH_box_helicase_dom"/>
</dbReference>
<evidence type="ECO:0000256" key="3">
    <source>
        <dbReference type="ARBA" id="ARBA00022806"/>
    </source>
</evidence>
<keyword evidence="1" id="KW-0547">Nucleotide-binding</keyword>
<dbReference type="RefSeq" id="WP_071311819.1">
    <property type="nucleotide sequence ID" value="NZ_MLQQ01000001.1"/>
</dbReference>
<dbReference type="GO" id="GO:0009378">
    <property type="term" value="F:four-way junction helicase activity"/>
    <property type="evidence" value="ECO:0007669"/>
    <property type="project" value="TreeGrafter"/>
</dbReference>
<feature type="domain" description="Helicase ATP-binding" evidence="8">
    <location>
        <begin position="24"/>
        <end position="191"/>
    </location>
</feature>
<evidence type="ECO:0000313" key="10">
    <source>
        <dbReference type="EMBL" id="OIJ15894.1"/>
    </source>
</evidence>
<dbReference type="NCBIfam" id="TIGR00614">
    <property type="entry name" value="recQ_fam"/>
    <property type="match status" value="1"/>
</dbReference>
<dbReference type="SMART" id="SM00487">
    <property type="entry name" value="DEXDc"/>
    <property type="match status" value="1"/>
</dbReference>
<dbReference type="GO" id="GO:0005524">
    <property type="term" value="F:ATP binding"/>
    <property type="evidence" value="ECO:0007669"/>
    <property type="project" value="UniProtKB-KW"/>
</dbReference>
<protein>
    <recommendedName>
        <fullName evidence="6">ATP-dependent DNA helicase RecQ</fullName>
    </recommendedName>
    <alternativeName>
        <fullName evidence="7">DNA 3'-5' helicase RecQ</fullName>
    </alternativeName>
</protein>
<name>A0A1S2LU97_9BACI</name>
<organism evidence="10 11">
    <name type="scientific">Anaerobacillus arseniciselenatis</name>
    <dbReference type="NCBI Taxonomy" id="85682"/>
    <lineage>
        <taxon>Bacteria</taxon>
        <taxon>Bacillati</taxon>
        <taxon>Bacillota</taxon>
        <taxon>Bacilli</taxon>
        <taxon>Bacillales</taxon>
        <taxon>Bacillaceae</taxon>
        <taxon>Anaerobacillus</taxon>
    </lineage>
</organism>
<sequence length="503" mass="58577">MEVMQILYEKFKLTSFRLGQKEIINDLLKNKDVLAMLPTGSGKSLCYQLPAFLLHGVTIVVSPLLSLMEDQVQQLKSQGIKEVVALNSFLSIDEREMVMKDLHKQKIIYVSPEILQSRSIQNHLKNMKISLFVVDEAHCISQWGHEFRTDYLKLNEVRSRLGNPTCLAITATATKEVQQDIIEKLNLTSFESHIFTVDRPNISIVVKECGHLVSEKINELVYLTKNLQGPGIIYASSRKWTEDLASILRKEGIKDVSFYHGGMNNDDRLLIQQQFINDELQLICCTSAFGMGINKPNIRYVIHFHAPLQLESYLQEIGRAGRDNRESIAITLFSESDLPLHMNLLTMEFPNEEQIDAIFASLESNHRFRRVNENEFLTQTGTSEIMWRFIRFHLEEHGVMIDYKYKRHSITIEDLKTSLKDKIKDRITYKQNKFKEFQQWLSNHTECRRETILAQFNETLIYKPQKCCDVCGIDLHDYFTNESTIKSLEFQSWQEELKKIFHQ</sequence>
<evidence type="ECO:0000256" key="7">
    <source>
        <dbReference type="ARBA" id="ARBA00044550"/>
    </source>
</evidence>
<dbReference type="Pfam" id="PF16124">
    <property type="entry name" value="RecQ_Zn_bind"/>
    <property type="match status" value="1"/>
</dbReference>
<keyword evidence="11" id="KW-1185">Reference proteome</keyword>